<gene>
    <name evidence="1" type="ORF">PSNMU_V1.4_AUG-EV-PASAV3_0047130</name>
</gene>
<dbReference type="EMBL" id="CAACVS010000147">
    <property type="protein sequence ID" value="VEU37901.1"/>
    <property type="molecule type" value="Genomic_DNA"/>
</dbReference>
<evidence type="ECO:0008006" key="3">
    <source>
        <dbReference type="Google" id="ProtNLM"/>
    </source>
</evidence>
<accession>A0A448Z7C1</accession>
<evidence type="ECO:0000313" key="2">
    <source>
        <dbReference type="Proteomes" id="UP000291116"/>
    </source>
</evidence>
<dbReference type="OrthoDB" id="10634685at2759"/>
<dbReference type="AlphaFoldDB" id="A0A448Z7C1"/>
<reference evidence="1 2" key="1">
    <citation type="submission" date="2019-01" db="EMBL/GenBank/DDBJ databases">
        <authorList>
            <person name="Ferrante I. M."/>
        </authorList>
    </citation>
    <scope>NUCLEOTIDE SEQUENCE [LARGE SCALE GENOMIC DNA]</scope>
    <source>
        <strain evidence="1 2">B856</strain>
    </source>
</reference>
<sequence length="275" mass="31156">MKPIISFFACATGALYEDLLPMYAFYALSSHQSIGRAFVEIVVVDVNNFIERHHSSLAWLFNTFSSYNDTLGPICVRAYSGDHRKRTNYTNTWRFLEVPSQPAKYTYLGDIDVFLTESVLDEKRMKQMALFGLPYSNIVRNYNTLKRRLTGVMLVETERFYTPALIRAQASVDATGNDEMFLYNIVEASKIGVPPSNSTSPLLTYRPLHGTHLSPNRGPNKRMCLPFDLAKMLSVNLLQEYLRSDGMATAFLNATTAKVDEQNNKKMKESNGVCQ</sequence>
<dbReference type="Proteomes" id="UP000291116">
    <property type="component" value="Unassembled WGS sequence"/>
</dbReference>
<organism evidence="1 2">
    <name type="scientific">Pseudo-nitzschia multistriata</name>
    <dbReference type="NCBI Taxonomy" id="183589"/>
    <lineage>
        <taxon>Eukaryota</taxon>
        <taxon>Sar</taxon>
        <taxon>Stramenopiles</taxon>
        <taxon>Ochrophyta</taxon>
        <taxon>Bacillariophyta</taxon>
        <taxon>Bacillariophyceae</taxon>
        <taxon>Bacillariophycidae</taxon>
        <taxon>Bacillariales</taxon>
        <taxon>Bacillariaceae</taxon>
        <taxon>Pseudo-nitzschia</taxon>
    </lineage>
</organism>
<evidence type="ECO:0000313" key="1">
    <source>
        <dbReference type="EMBL" id="VEU37901.1"/>
    </source>
</evidence>
<name>A0A448Z7C1_9STRA</name>
<proteinExistence type="predicted"/>
<protein>
    <recommendedName>
        <fullName evidence="3">Hexosyltransferase</fullName>
    </recommendedName>
</protein>
<keyword evidence="2" id="KW-1185">Reference proteome</keyword>